<dbReference type="NCBIfam" id="TIGR00691">
    <property type="entry name" value="spoT_relA"/>
    <property type="match status" value="1"/>
</dbReference>
<dbReference type="SUPFAM" id="SSF55021">
    <property type="entry name" value="ACT-like"/>
    <property type="match status" value="1"/>
</dbReference>
<dbReference type="SMART" id="SM00954">
    <property type="entry name" value="RelA_SpoT"/>
    <property type="match status" value="1"/>
</dbReference>
<evidence type="ECO:0000259" key="7">
    <source>
        <dbReference type="PROSITE" id="PS51671"/>
    </source>
</evidence>
<dbReference type="InterPro" id="IPR002912">
    <property type="entry name" value="ACT_dom"/>
</dbReference>
<comment type="function">
    <text evidence="6">In eubacteria ppGpp (guanosine 3'-diphosphate 5'-diphosphate) is a mediator of the stringent response that coordinates a variety of cellular activities in response to changes in nutritional abundance.</text>
</comment>
<gene>
    <name evidence="9" type="ORF">E3W66_00650</name>
</gene>
<dbReference type="CDD" id="cd05399">
    <property type="entry name" value="NT_Rel-Spo_like"/>
    <property type="match status" value="1"/>
</dbReference>
<dbReference type="Gene3D" id="3.30.460.10">
    <property type="entry name" value="Beta Polymerase, domain 2"/>
    <property type="match status" value="1"/>
</dbReference>
<dbReference type="InterPro" id="IPR012676">
    <property type="entry name" value="TGS-like"/>
</dbReference>
<proteinExistence type="inferred from homology"/>
<feature type="domain" description="TGS" evidence="8">
    <location>
        <begin position="415"/>
        <end position="478"/>
    </location>
</feature>
<dbReference type="InterPro" id="IPR004811">
    <property type="entry name" value="RelA/Spo_fam"/>
</dbReference>
<dbReference type="Gene3D" id="1.10.3210.10">
    <property type="entry name" value="Hypothetical protein af1432"/>
    <property type="match status" value="1"/>
</dbReference>
<dbReference type="SUPFAM" id="SSF81301">
    <property type="entry name" value="Nucleotidyltransferase"/>
    <property type="match status" value="1"/>
</dbReference>
<dbReference type="SUPFAM" id="SSF81271">
    <property type="entry name" value="TGS-like"/>
    <property type="match status" value="1"/>
</dbReference>
<dbReference type="SUPFAM" id="SSF109604">
    <property type="entry name" value="HD-domain/PDEase-like"/>
    <property type="match status" value="1"/>
</dbReference>
<dbReference type="GO" id="GO:0042594">
    <property type="term" value="P:response to starvation"/>
    <property type="evidence" value="ECO:0007669"/>
    <property type="project" value="TreeGrafter"/>
</dbReference>
<dbReference type="Pfam" id="PF04607">
    <property type="entry name" value="RelA_SpoT"/>
    <property type="match status" value="1"/>
</dbReference>
<dbReference type="Pfam" id="PF02824">
    <property type="entry name" value="TGS"/>
    <property type="match status" value="1"/>
</dbReference>
<dbReference type="Proteomes" id="UP000298133">
    <property type="component" value="Unassembled WGS sequence"/>
</dbReference>
<dbReference type="OrthoDB" id="9805041at2"/>
<dbReference type="GO" id="GO:0008893">
    <property type="term" value="F:guanosine-3',5'-bis(diphosphate) 3'-diphosphatase activity"/>
    <property type="evidence" value="ECO:0007669"/>
    <property type="project" value="TreeGrafter"/>
</dbReference>
<dbReference type="Pfam" id="PF13328">
    <property type="entry name" value="HD_4"/>
    <property type="match status" value="1"/>
</dbReference>
<protein>
    <recommendedName>
        <fullName evidence="1">GTP pyrophosphokinase</fullName>
    </recommendedName>
    <alternativeName>
        <fullName evidence="4">(p)ppGpp synthase</fullName>
    </alternativeName>
    <alternativeName>
        <fullName evidence="3">ATP:GTP 3'-pyrophosphotransferase</fullName>
    </alternativeName>
    <alternativeName>
        <fullName evidence="5">ppGpp synthase I</fullName>
    </alternativeName>
</protein>
<dbReference type="InterPro" id="IPR012675">
    <property type="entry name" value="Beta-grasp_dom_sf"/>
</dbReference>
<evidence type="ECO:0000256" key="3">
    <source>
        <dbReference type="ARBA" id="ARBA00029754"/>
    </source>
</evidence>
<dbReference type="AlphaFoldDB" id="A0A4Y8UL76"/>
<name>A0A4Y8UL76_9GAMM</name>
<dbReference type="PROSITE" id="PS51880">
    <property type="entry name" value="TGS"/>
    <property type="match status" value="1"/>
</dbReference>
<dbReference type="InterPro" id="IPR045865">
    <property type="entry name" value="ACT-like_dom_sf"/>
</dbReference>
<dbReference type="InterPro" id="IPR004095">
    <property type="entry name" value="TGS"/>
</dbReference>
<accession>A0A4Y8UL76</accession>
<evidence type="ECO:0000313" key="10">
    <source>
        <dbReference type="Proteomes" id="UP000298133"/>
    </source>
</evidence>
<dbReference type="PANTHER" id="PTHR21262">
    <property type="entry name" value="GUANOSINE-3',5'-BIS DIPHOSPHATE 3'-PYROPHOSPHOHYDROLASE"/>
    <property type="match status" value="1"/>
</dbReference>
<evidence type="ECO:0000256" key="2">
    <source>
        <dbReference type="ARBA" id="ARBA00025704"/>
    </source>
</evidence>
<reference evidence="9 10" key="1">
    <citation type="submission" date="2019-03" db="EMBL/GenBank/DDBJ databases">
        <title>Draft genome of Gammaproteobacteria bacterium LSUCC0057, a member of the SAR92 clade.</title>
        <authorList>
            <person name="Lanclos V.C."/>
            <person name="Doiron C."/>
            <person name="Henson M.W."/>
            <person name="Thrash J.C."/>
        </authorList>
    </citation>
    <scope>NUCLEOTIDE SEQUENCE [LARGE SCALE GENOMIC DNA]</scope>
    <source>
        <strain evidence="9 10">LSUCC0057</strain>
    </source>
</reference>
<dbReference type="Gene3D" id="3.10.20.30">
    <property type="match status" value="1"/>
</dbReference>
<dbReference type="Gene3D" id="3.30.70.260">
    <property type="match status" value="1"/>
</dbReference>
<evidence type="ECO:0000259" key="8">
    <source>
        <dbReference type="PROSITE" id="PS51880"/>
    </source>
</evidence>
<keyword evidence="9" id="KW-0378">Hydrolase</keyword>
<dbReference type="FunFam" id="3.10.20.30:FF:000002">
    <property type="entry name" value="GTP pyrophosphokinase (RelA/SpoT)"/>
    <property type="match status" value="1"/>
</dbReference>
<dbReference type="PROSITE" id="PS51671">
    <property type="entry name" value="ACT"/>
    <property type="match status" value="1"/>
</dbReference>
<dbReference type="InterPro" id="IPR007685">
    <property type="entry name" value="RelA_SpoT"/>
</dbReference>
<dbReference type="InterPro" id="IPR043519">
    <property type="entry name" value="NT_sf"/>
</dbReference>
<dbReference type="Pfam" id="PF13291">
    <property type="entry name" value="ACT_4"/>
    <property type="match status" value="1"/>
</dbReference>
<keyword evidence="10" id="KW-1185">Reference proteome</keyword>
<dbReference type="InterPro" id="IPR033655">
    <property type="entry name" value="TGS_RelA/SpoT"/>
</dbReference>
<comment type="similarity">
    <text evidence="6">Belongs to the relA/spoT family.</text>
</comment>
<dbReference type="GO" id="GO:0015949">
    <property type="term" value="P:nucleobase-containing small molecule interconversion"/>
    <property type="evidence" value="ECO:0007669"/>
    <property type="project" value="UniProtKB-ARBA"/>
</dbReference>
<evidence type="ECO:0000256" key="5">
    <source>
        <dbReference type="ARBA" id="ARBA00033308"/>
    </source>
</evidence>
<feature type="domain" description="ACT" evidence="7">
    <location>
        <begin position="663"/>
        <end position="737"/>
    </location>
</feature>
<dbReference type="FunFam" id="3.30.460.10:FF:000001">
    <property type="entry name" value="GTP pyrophosphokinase RelA"/>
    <property type="match status" value="1"/>
</dbReference>
<dbReference type="GO" id="GO:0015969">
    <property type="term" value="P:guanosine tetraphosphate metabolic process"/>
    <property type="evidence" value="ECO:0007669"/>
    <property type="project" value="InterPro"/>
</dbReference>
<dbReference type="EMBL" id="SPIA01000001">
    <property type="protein sequence ID" value="TFH68504.1"/>
    <property type="molecule type" value="Genomic_DNA"/>
</dbReference>
<evidence type="ECO:0000256" key="1">
    <source>
        <dbReference type="ARBA" id="ARBA00019852"/>
    </source>
</evidence>
<dbReference type="GO" id="GO:0008728">
    <property type="term" value="F:GTP diphosphokinase activity"/>
    <property type="evidence" value="ECO:0007669"/>
    <property type="project" value="TreeGrafter"/>
</dbReference>
<evidence type="ECO:0000256" key="4">
    <source>
        <dbReference type="ARBA" id="ARBA00032407"/>
    </source>
</evidence>
<sequence>MVTVRDKFLPADVEAIDLQQWSFDLALRWELALDEVQPALLAAGEAARQAQLATPALNTVWSREVSCLHAGLEMVEILAEFQLDGAALQAGLLYRAVREGRLAVSAVERQFGAEVAAIIEQVQRMAVISTLRNDSSEAVFGDQAARQAGKIRQMLVALIDDVRVPLVKLAERACAVRALKSAEPDKQLRVAREIFDIYAPLADRLGIGHLKWELEDLAFRYLEPEDYQAIAKLLAEKRSQRQGYIDEVVATLREQLREANISGEISGRAKHIYSIWRKMQRKEVGFSQVYDIRAVRVLVPTVVDCYTLLSWVHANWRGIPKEFDDYIAHPKENGYRSLHTAVVGPDNKVVEIQIRTFDMHRESELGVCAHWRYKSGDGDPAARDYESKIEWLRQVLSWQQQLESQVAGQSVAGINAQRIYVFTPDGHVVDLPRGATPLDFAYHIHTDVGHRCRGAKVNGRLVALTTELNTADRVEIITGRERAPSRDWLRSTMGYLASSRAREKISQWFRRQRHSEQLERGQQLWEQAWQSAGRPPVDLDQLASRYNKQDRRGLWLALGSGELQAAQLLPAARRQALPAPAKRPRPVATAAAPLVGLDGLMHRFAGCCEPLPGSAIGGFITQGRGVSIHRADCANYQQLCRVEPQRVLSVAWQPEQSTVVGVRLQLSVIDRKGLLLDISALLDRLAVNILDLQTGHGDHSQRQLQLQLELDEVADAALVDEITAALNDIDGVAAVAK</sequence>
<comment type="caution">
    <text evidence="9">The sequence shown here is derived from an EMBL/GenBank/DDBJ whole genome shotgun (WGS) entry which is preliminary data.</text>
</comment>
<dbReference type="CDD" id="cd01668">
    <property type="entry name" value="TGS_RSH"/>
    <property type="match status" value="1"/>
</dbReference>
<organism evidence="9 10">
    <name type="scientific">Gammaproteobacteria bacterium LSUCC0057</name>
    <dbReference type="NCBI Taxonomy" id="2559237"/>
    <lineage>
        <taxon>Bacteria</taxon>
        <taxon>Pseudomonadati</taxon>
        <taxon>Pseudomonadota</taxon>
        <taxon>Gammaproteobacteria</taxon>
        <taxon>Cellvibrionales</taxon>
        <taxon>Porticoccaceae</taxon>
        <taxon>SAR92 clade</taxon>
    </lineage>
</organism>
<dbReference type="GO" id="GO:0005886">
    <property type="term" value="C:plasma membrane"/>
    <property type="evidence" value="ECO:0007669"/>
    <property type="project" value="TreeGrafter"/>
</dbReference>
<dbReference type="PANTHER" id="PTHR21262:SF31">
    <property type="entry name" value="GTP PYROPHOSPHOKINASE"/>
    <property type="match status" value="1"/>
</dbReference>
<comment type="pathway">
    <text evidence="2">Purine metabolism.</text>
</comment>
<evidence type="ECO:0000256" key="6">
    <source>
        <dbReference type="RuleBase" id="RU003847"/>
    </source>
</evidence>
<evidence type="ECO:0000313" key="9">
    <source>
        <dbReference type="EMBL" id="TFH68504.1"/>
    </source>
</evidence>